<evidence type="ECO:0000256" key="4">
    <source>
        <dbReference type="ARBA" id="ARBA00022576"/>
    </source>
</evidence>
<dbReference type="EMBL" id="JAGQNX010000059">
    <property type="protein sequence ID" value="MCA9308286.1"/>
    <property type="molecule type" value="Genomic_DNA"/>
</dbReference>
<keyword evidence="4 8" id="KW-0032">Aminotransferase</keyword>
<dbReference type="Pfam" id="PF00155">
    <property type="entry name" value="Aminotran_1_2"/>
    <property type="match status" value="1"/>
</dbReference>
<comment type="cofactor">
    <cofactor evidence="1">
        <name>pyridoxal 5'-phosphate</name>
        <dbReference type="ChEBI" id="CHEBI:597326"/>
    </cofactor>
</comment>
<dbReference type="PANTHER" id="PTHR42790">
    <property type="entry name" value="AMINOTRANSFERASE"/>
    <property type="match status" value="1"/>
</dbReference>
<keyword evidence="6" id="KW-0663">Pyridoxal phosphate</keyword>
<keyword evidence="5" id="KW-0808">Transferase</keyword>
<comment type="subunit">
    <text evidence="3">Homodimer.</text>
</comment>
<dbReference type="GO" id="GO:0030170">
    <property type="term" value="F:pyridoxal phosphate binding"/>
    <property type="evidence" value="ECO:0007669"/>
    <property type="project" value="InterPro"/>
</dbReference>
<reference evidence="8" key="2">
    <citation type="journal article" date="2021" name="Microbiome">
        <title>Successional dynamics and alternative stable states in a saline activated sludge microbial community over 9 years.</title>
        <authorList>
            <person name="Wang Y."/>
            <person name="Ye J."/>
            <person name="Ju F."/>
            <person name="Liu L."/>
            <person name="Boyd J.A."/>
            <person name="Deng Y."/>
            <person name="Parks D.H."/>
            <person name="Jiang X."/>
            <person name="Yin X."/>
            <person name="Woodcroft B.J."/>
            <person name="Tyson G.W."/>
            <person name="Hugenholtz P."/>
            <person name="Polz M.F."/>
            <person name="Zhang T."/>
        </authorList>
    </citation>
    <scope>NUCLEOTIDE SEQUENCE</scope>
    <source>
        <strain evidence="8">HKST-UBA79</strain>
    </source>
</reference>
<dbReference type="PANTHER" id="PTHR42790:SF19">
    <property type="entry name" value="KYNURENINE_ALPHA-AMINOADIPATE AMINOTRANSFERASE, MITOCHONDRIAL"/>
    <property type="match status" value="1"/>
</dbReference>
<dbReference type="FunFam" id="3.40.640.10:FF:000053">
    <property type="entry name" value="Aminotransferase, class I"/>
    <property type="match status" value="1"/>
</dbReference>
<dbReference type="CDD" id="cd00609">
    <property type="entry name" value="AAT_like"/>
    <property type="match status" value="1"/>
</dbReference>
<evidence type="ECO:0000259" key="7">
    <source>
        <dbReference type="Pfam" id="PF00155"/>
    </source>
</evidence>
<proteinExistence type="inferred from homology"/>
<accession>A0A955EB99</accession>
<gene>
    <name evidence="8" type="ORF">KC980_02125</name>
</gene>
<name>A0A955EB99_UNCKA</name>
<dbReference type="InterPro" id="IPR050859">
    <property type="entry name" value="Class-I_PLP-dep_aminotransf"/>
</dbReference>
<reference evidence="8" key="1">
    <citation type="submission" date="2020-04" db="EMBL/GenBank/DDBJ databases">
        <authorList>
            <person name="Zhang T."/>
        </authorList>
    </citation>
    <scope>NUCLEOTIDE SEQUENCE</scope>
    <source>
        <strain evidence="8">HKST-UBA79</strain>
    </source>
</reference>
<dbReference type="GO" id="GO:0008483">
    <property type="term" value="F:transaminase activity"/>
    <property type="evidence" value="ECO:0007669"/>
    <property type="project" value="UniProtKB-KW"/>
</dbReference>
<dbReference type="InterPro" id="IPR015421">
    <property type="entry name" value="PyrdxlP-dep_Trfase_major"/>
</dbReference>
<dbReference type="InterPro" id="IPR015422">
    <property type="entry name" value="PyrdxlP-dep_Trfase_small"/>
</dbReference>
<protein>
    <submittedName>
        <fullName evidence="8">PLP-dependent aminotransferase family protein</fullName>
    </submittedName>
</protein>
<evidence type="ECO:0000313" key="8">
    <source>
        <dbReference type="EMBL" id="MCA9308286.1"/>
    </source>
</evidence>
<feature type="domain" description="Aminotransferase class I/classII large" evidence="7">
    <location>
        <begin position="40"/>
        <end position="375"/>
    </location>
</feature>
<organism evidence="8 9">
    <name type="scientific">candidate division WWE3 bacterium</name>
    <dbReference type="NCBI Taxonomy" id="2053526"/>
    <lineage>
        <taxon>Bacteria</taxon>
        <taxon>Katanobacteria</taxon>
    </lineage>
</organism>
<dbReference type="Gene3D" id="3.40.640.10">
    <property type="entry name" value="Type I PLP-dependent aspartate aminotransferase-like (Major domain)"/>
    <property type="match status" value="1"/>
</dbReference>
<comment type="similarity">
    <text evidence="2">Belongs to the class-I pyridoxal-phosphate-dependent aminotransferase family.</text>
</comment>
<dbReference type="Gene3D" id="3.90.1150.10">
    <property type="entry name" value="Aspartate Aminotransferase, domain 1"/>
    <property type="match status" value="1"/>
</dbReference>
<sequence>MSKNLADKVLTDILNATALPNVISFAGGLPAPESFPVNIVKNLAVEALDTKGANLLQYSRAAGLDSFRQTLAEYVKSKQISTTASNIGVTTGSQSAAYIIAKQFIKPNMRVLVESPTYLAILPIFSSFGAEIIEIKTENDGINIEHYEELLKQGESVTYIMPNFHNPTGITTSQDKRTKIAELIKKYNTLLIEDDPYNELRYSGQPLQPIYCDAPENVIYLGTFSKILSPGLRVGYFISTTEIVSKLASTAQMIQLHTSNLTQAIAELYVAKGLLTEHLPKIINLYQKRLDTMVKELAPLTQQGFEINKPQGGMFLWVKLEKDITGEALYEKLKQKGVYIVPGEVFFPNPQDGKGFIRLNFTNVAEDKIVEGCKIIRESLG</sequence>
<dbReference type="SUPFAM" id="SSF53383">
    <property type="entry name" value="PLP-dependent transferases"/>
    <property type="match status" value="1"/>
</dbReference>
<comment type="caution">
    <text evidence="8">The sequence shown here is derived from an EMBL/GenBank/DDBJ whole genome shotgun (WGS) entry which is preliminary data.</text>
</comment>
<evidence type="ECO:0000256" key="3">
    <source>
        <dbReference type="ARBA" id="ARBA00011738"/>
    </source>
</evidence>
<dbReference type="AlphaFoldDB" id="A0A955EB99"/>
<dbReference type="InterPro" id="IPR015424">
    <property type="entry name" value="PyrdxlP-dep_Trfase"/>
</dbReference>
<dbReference type="GO" id="GO:1901605">
    <property type="term" value="P:alpha-amino acid metabolic process"/>
    <property type="evidence" value="ECO:0007669"/>
    <property type="project" value="TreeGrafter"/>
</dbReference>
<evidence type="ECO:0000256" key="6">
    <source>
        <dbReference type="ARBA" id="ARBA00022898"/>
    </source>
</evidence>
<evidence type="ECO:0000256" key="1">
    <source>
        <dbReference type="ARBA" id="ARBA00001933"/>
    </source>
</evidence>
<dbReference type="Proteomes" id="UP000740557">
    <property type="component" value="Unassembled WGS sequence"/>
</dbReference>
<dbReference type="InterPro" id="IPR004839">
    <property type="entry name" value="Aminotransferase_I/II_large"/>
</dbReference>
<evidence type="ECO:0000256" key="2">
    <source>
        <dbReference type="ARBA" id="ARBA00007441"/>
    </source>
</evidence>
<evidence type="ECO:0000313" key="9">
    <source>
        <dbReference type="Proteomes" id="UP000740557"/>
    </source>
</evidence>
<evidence type="ECO:0000256" key="5">
    <source>
        <dbReference type="ARBA" id="ARBA00022679"/>
    </source>
</evidence>